<accession>A0A3S0ZZF3</accession>
<evidence type="ECO:0000256" key="6">
    <source>
        <dbReference type="ARBA" id="ARBA00022840"/>
    </source>
</evidence>
<feature type="domain" description="Torsin-1A C-terminal" evidence="9">
    <location>
        <begin position="279"/>
        <end position="342"/>
    </location>
</feature>
<keyword evidence="4" id="KW-0547">Nucleotide-binding</keyword>
<keyword evidence="6" id="KW-0067">ATP-binding</keyword>
<comment type="caution">
    <text evidence="10">The sequence shown here is derived from an EMBL/GenBank/DDBJ whole genome shotgun (WGS) entry which is preliminary data.</text>
</comment>
<keyword evidence="3 8" id="KW-0732">Signal</keyword>
<feature type="signal peptide" evidence="8">
    <location>
        <begin position="1"/>
        <end position="22"/>
    </location>
</feature>
<evidence type="ECO:0000259" key="9">
    <source>
        <dbReference type="Pfam" id="PF21376"/>
    </source>
</evidence>
<evidence type="ECO:0000256" key="5">
    <source>
        <dbReference type="ARBA" id="ARBA00022824"/>
    </source>
</evidence>
<dbReference type="Pfam" id="PF06309">
    <property type="entry name" value="Torsin"/>
    <property type="match status" value="1"/>
</dbReference>
<name>A0A3S0ZZF3_ELYCH</name>
<dbReference type="InterPro" id="IPR049337">
    <property type="entry name" value="TOR1A_C"/>
</dbReference>
<keyword evidence="7" id="KW-0325">Glycoprotein</keyword>
<dbReference type="InterPro" id="IPR001270">
    <property type="entry name" value="ClpA/B"/>
</dbReference>
<protein>
    <recommendedName>
        <fullName evidence="9">Torsin-1A C-terminal domain-containing protein</fullName>
    </recommendedName>
</protein>
<sequence>MNMKTFVWVIILGAQCPFLINCFEPVSGFVAGVAGIGSIIYTGFHGLRCKIFVCCDKSQISLNIQGLREDLSRKLHGQHLVEKAVAGHVMGHLQSVDPHKALVLSFHGLTGVGKNFVSRIIADNIYRGGLRSPFVHLISATKEFPHEGMVPFYKDQLKQWIEGNVTKCERSMFIFDEVDKLPSLLLDVIKPYIDHYLELGGVSYRKAIFIFLSNAGGTEIGKLVFEHWQSGKQRKDIKLSDIEGSVMVSAINADNHNGLWHSQLISNHLITSFIPFLPLEKQHVRACIKDDIIKKYPLHFPNEHEVPEDYVDEVMQELKFYPPAEQVFSVTGCKRVSEKVDYVMMDKVLPKQNSRQKLLEL</sequence>
<dbReference type="InterPro" id="IPR010448">
    <property type="entry name" value="Torsin"/>
</dbReference>
<dbReference type="Pfam" id="PF21376">
    <property type="entry name" value="TOR1A_C"/>
    <property type="match status" value="1"/>
</dbReference>
<feature type="chain" id="PRO_5018538928" description="Torsin-1A C-terminal domain-containing protein" evidence="8">
    <location>
        <begin position="23"/>
        <end position="361"/>
    </location>
</feature>
<evidence type="ECO:0000313" key="11">
    <source>
        <dbReference type="Proteomes" id="UP000271974"/>
    </source>
</evidence>
<dbReference type="AlphaFoldDB" id="A0A3S0ZZF3"/>
<reference evidence="10 11" key="1">
    <citation type="submission" date="2019-01" db="EMBL/GenBank/DDBJ databases">
        <title>A draft genome assembly of the solar-powered sea slug Elysia chlorotica.</title>
        <authorList>
            <person name="Cai H."/>
            <person name="Li Q."/>
            <person name="Fang X."/>
            <person name="Li J."/>
            <person name="Curtis N.E."/>
            <person name="Altenburger A."/>
            <person name="Shibata T."/>
            <person name="Feng M."/>
            <person name="Maeda T."/>
            <person name="Schwartz J.A."/>
            <person name="Shigenobu S."/>
            <person name="Lundholm N."/>
            <person name="Nishiyama T."/>
            <person name="Yang H."/>
            <person name="Hasebe M."/>
            <person name="Li S."/>
            <person name="Pierce S.K."/>
            <person name="Wang J."/>
        </authorList>
    </citation>
    <scope>NUCLEOTIDE SEQUENCE [LARGE SCALE GENOMIC DNA]</scope>
    <source>
        <strain evidence="10">EC2010</strain>
        <tissue evidence="10">Whole organism of an adult</tissue>
    </source>
</reference>
<keyword evidence="5" id="KW-0256">Endoplasmic reticulum</keyword>
<dbReference type="STRING" id="188477.A0A3S0ZZF3"/>
<dbReference type="PRINTS" id="PR00300">
    <property type="entry name" value="CLPPROTEASEA"/>
</dbReference>
<evidence type="ECO:0000256" key="8">
    <source>
        <dbReference type="SAM" id="SignalP"/>
    </source>
</evidence>
<dbReference type="GO" id="GO:0005788">
    <property type="term" value="C:endoplasmic reticulum lumen"/>
    <property type="evidence" value="ECO:0007669"/>
    <property type="project" value="UniProtKB-SubCell"/>
</dbReference>
<dbReference type="Gene3D" id="3.40.50.300">
    <property type="entry name" value="P-loop containing nucleotide triphosphate hydrolases"/>
    <property type="match status" value="1"/>
</dbReference>
<proteinExistence type="inferred from homology"/>
<evidence type="ECO:0000256" key="1">
    <source>
        <dbReference type="ARBA" id="ARBA00004319"/>
    </source>
</evidence>
<comment type="subcellular location">
    <subcellularLocation>
        <location evidence="1">Endoplasmic reticulum lumen</location>
    </subcellularLocation>
</comment>
<organism evidence="10 11">
    <name type="scientific">Elysia chlorotica</name>
    <name type="common">Eastern emerald elysia</name>
    <name type="synonym">Sea slug</name>
    <dbReference type="NCBI Taxonomy" id="188477"/>
    <lineage>
        <taxon>Eukaryota</taxon>
        <taxon>Metazoa</taxon>
        <taxon>Spiralia</taxon>
        <taxon>Lophotrochozoa</taxon>
        <taxon>Mollusca</taxon>
        <taxon>Gastropoda</taxon>
        <taxon>Heterobranchia</taxon>
        <taxon>Euthyneura</taxon>
        <taxon>Panpulmonata</taxon>
        <taxon>Sacoglossa</taxon>
        <taxon>Placobranchoidea</taxon>
        <taxon>Plakobranchidae</taxon>
        <taxon>Elysia</taxon>
    </lineage>
</organism>
<evidence type="ECO:0000256" key="3">
    <source>
        <dbReference type="ARBA" id="ARBA00022729"/>
    </source>
</evidence>
<dbReference type="EMBL" id="RQTK01000127">
    <property type="protein sequence ID" value="RUS86823.1"/>
    <property type="molecule type" value="Genomic_DNA"/>
</dbReference>
<dbReference type="PANTHER" id="PTHR10760:SF2">
    <property type="entry name" value="LD13476P-RELATED"/>
    <property type="match status" value="1"/>
</dbReference>
<dbReference type="PANTHER" id="PTHR10760">
    <property type="entry name" value="TORSIN"/>
    <property type="match status" value="1"/>
</dbReference>
<dbReference type="OrthoDB" id="19623at2759"/>
<evidence type="ECO:0000256" key="2">
    <source>
        <dbReference type="ARBA" id="ARBA00006235"/>
    </source>
</evidence>
<comment type="similarity">
    <text evidence="2">Belongs to the ClpA/ClpB family. Torsin subfamily.</text>
</comment>
<dbReference type="FunFam" id="3.40.50.300:FF:002276">
    <property type="entry name" value="Torsin, putative"/>
    <property type="match status" value="1"/>
</dbReference>
<gene>
    <name evidence="10" type="ORF">EGW08_005419</name>
</gene>
<dbReference type="InterPro" id="IPR027417">
    <property type="entry name" value="P-loop_NTPase"/>
</dbReference>
<dbReference type="SUPFAM" id="SSF52540">
    <property type="entry name" value="P-loop containing nucleoside triphosphate hydrolases"/>
    <property type="match status" value="1"/>
</dbReference>
<dbReference type="Proteomes" id="UP000271974">
    <property type="component" value="Unassembled WGS sequence"/>
</dbReference>
<evidence type="ECO:0000256" key="4">
    <source>
        <dbReference type="ARBA" id="ARBA00022741"/>
    </source>
</evidence>
<dbReference type="GO" id="GO:0016887">
    <property type="term" value="F:ATP hydrolysis activity"/>
    <property type="evidence" value="ECO:0007669"/>
    <property type="project" value="InterPro"/>
</dbReference>
<evidence type="ECO:0000313" key="10">
    <source>
        <dbReference type="EMBL" id="RUS86823.1"/>
    </source>
</evidence>
<dbReference type="GO" id="GO:0005524">
    <property type="term" value="F:ATP binding"/>
    <property type="evidence" value="ECO:0007669"/>
    <property type="project" value="UniProtKB-KW"/>
</dbReference>
<keyword evidence="11" id="KW-1185">Reference proteome</keyword>
<evidence type="ECO:0000256" key="7">
    <source>
        <dbReference type="ARBA" id="ARBA00023180"/>
    </source>
</evidence>